<gene>
    <name evidence="3" type="ORF">MRS75_18475</name>
</gene>
<keyword evidence="4" id="KW-1185">Reference proteome</keyword>
<evidence type="ECO:0000313" key="3">
    <source>
        <dbReference type="EMBL" id="MDI7924055.1"/>
    </source>
</evidence>
<dbReference type="InterPro" id="IPR001296">
    <property type="entry name" value="Glyco_trans_1"/>
</dbReference>
<accession>A0AAE3QF96</accession>
<name>A0AAE3QF96_9HYPH</name>
<protein>
    <submittedName>
        <fullName evidence="3">Glycosyltransferase</fullName>
        <ecNumber evidence="3">2.4.-.-</ecNumber>
    </submittedName>
</protein>
<evidence type="ECO:0000256" key="1">
    <source>
        <dbReference type="ARBA" id="ARBA00022679"/>
    </source>
</evidence>
<keyword evidence="1 3" id="KW-0808">Transferase</keyword>
<reference evidence="3" key="1">
    <citation type="submission" date="2022-03" db="EMBL/GenBank/DDBJ databases">
        <title>Fererhizobium litorale gen. nov., sp. nov., isolated from sandy sediments of the Sea of Japan seashore.</title>
        <authorList>
            <person name="Romanenko L."/>
            <person name="Kurilenko V."/>
            <person name="Otstavnykh N."/>
            <person name="Svetashev V."/>
            <person name="Tekutyeva L."/>
            <person name="Isaeva M."/>
            <person name="Mikhailov V."/>
        </authorList>
    </citation>
    <scope>NUCLEOTIDE SEQUENCE</scope>
    <source>
        <strain evidence="3">KMM 9576</strain>
    </source>
</reference>
<organism evidence="3 4">
    <name type="scientific">Ferirhizobium litorale</name>
    <dbReference type="NCBI Taxonomy" id="2927786"/>
    <lineage>
        <taxon>Bacteria</taxon>
        <taxon>Pseudomonadati</taxon>
        <taxon>Pseudomonadota</taxon>
        <taxon>Alphaproteobacteria</taxon>
        <taxon>Hyphomicrobiales</taxon>
        <taxon>Rhizobiaceae</taxon>
        <taxon>Ferirhizobium</taxon>
    </lineage>
</organism>
<dbReference type="PANTHER" id="PTHR46401">
    <property type="entry name" value="GLYCOSYLTRANSFERASE WBBK-RELATED"/>
    <property type="match status" value="1"/>
</dbReference>
<dbReference type="CDD" id="cd03809">
    <property type="entry name" value="GT4_MtfB-like"/>
    <property type="match status" value="1"/>
</dbReference>
<dbReference type="SUPFAM" id="SSF53756">
    <property type="entry name" value="UDP-Glycosyltransferase/glycogen phosphorylase"/>
    <property type="match status" value="1"/>
</dbReference>
<feature type="domain" description="Glycosyl transferase family 1" evidence="2">
    <location>
        <begin position="189"/>
        <end position="336"/>
    </location>
</feature>
<dbReference type="Proteomes" id="UP001161580">
    <property type="component" value="Unassembled WGS sequence"/>
</dbReference>
<dbReference type="GO" id="GO:0016757">
    <property type="term" value="F:glycosyltransferase activity"/>
    <property type="evidence" value="ECO:0007669"/>
    <property type="project" value="UniProtKB-KW"/>
</dbReference>
<dbReference type="Pfam" id="PF13641">
    <property type="entry name" value="Glyco_tranf_2_3"/>
    <property type="match status" value="1"/>
</dbReference>
<comment type="caution">
    <text evidence="3">The sequence shown here is derived from an EMBL/GenBank/DDBJ whole genome shotgun (WGS) entry which is preliminary data.</text>
</comment>
<dbReference type="SUPFAM" id="SSF53448">
    <property type="entry name" value="Nucleotide-diphospho-sugar transferases"/>
    <property type="match status" value="1"/>
</dbReference>
<dbReference type="EMBL" id="JALDYZ010000011">
    <property type="protein sequence ID" value="MDI7924055.1"/>
    <property type="molecule type" value="Genomic_DNA"/>
</dbReference>
<dbReference type="AlphaFoldDB" id="A0AAE3QF96"/>
<keyword evidence="3" id="KW-0328">Glycosyltransferase</keyword>
<evidence type="ECO:0000313" key="4">
    <source>
        <dbReference type="Proteomes" id="UP001161580"/>
    </source>
</evidence>
<dbReference type="Gene3D" id="3.90.550.10">
    <property type="entry name" value="Spore Coat Polysaccharide Biosynthesis Protein SpsA, Chain A"/>
    <property type="match status" value="1"/>
</dbReference>
<sequence length="671" mass="72673">MTAAEFAINGRFLAQDMTGVQRYAYNVVRAMDELAALDGPVVFSPTNAPELQLQRMRMVKGGQLTGHAWEQLELPYLCRHDRLLNLCNTAPAAKADQIVCIHDANIFAAPYSYSRSFRALYHSLQPLLVRRSARIATVSHAAARQLARHLPIRSADIAVLPNGHEHALRWDPSLAEVAPGLLAAGGCQRPFVLALGSRARHKNLTLLIDIASELDEMGLDVIIAGGGDGIFAGQTLPYRPNVHFVGRVLDADLAYLLDRALCLAFPSLTEGFGLPIVEAMARGCPVVASNCASMPEVCGDAALLSSPFLPGEWIDRIRSLNASPQLRKDLAGKGREHVRQFSWERTAAGYLELLSHPKAEVRNHSPVGPCLPRVAVIFATRGRPDVVTATVRHFLATQTLMPQSVLISCVDRSDAGALAEHPGVTVLTGPPGLAAQRNTALEQLAPNTEVVAFFDDDFVADGNWLARAVQTFRDESQVVAFTGGVIADGIKGPGIAFEHAVALVAAGRPDETWLEPYSPYGCNMAFRFASIGDLKFDERLVLYGWLEDRDFAAALAKRGGRLVKSALAFGVHMGVKSGRVSGERLGYSQVINPLYLLTKGTMTLPRVADHIFRNAASNFGRATWPEPFVDRRGRARGNLLALADALRGRLEPERAAAITPPPTSAHISVTR</sequence>
<evidence type="ECO:0000259" key="2">
    <source>
        <dbReference type="Pfam" id="PF00534"/>
    </source>
</evidence>
<dbReference type="PANTHER" id="PTHR46401:SF2">
    <property type="entry name" value="GLYCOSYLTRANSFERASE WBBK-RELATED"/>
    <property type="match status" value="1"/>
</dbReference>
<dbReference type="Gene3D" id="3.40.50.2000">
    <property type="entry name" value="Glycogen Phosphorylase B"/>
    <property type="match status" value="2"/>
</dbReference>
<dbReference type="CDD" id="cd00761">
    <property type="entry name" value="Glyco_tranf_GTA_type"/>
    <property type="match status" value="1"/>
</dbReference>
<dbReference type="EC" id="2.4.-.-" evidence="3"/>
<dbReference type="GO" id="GO:0009103">
    <property type="term" value="P:lipopolysaccharide biosynthetic process"/>
    <property type="evidence" value="ECO:0007669"/>
    <property type="project" value="TreeGrafter"/>
</dbReference>
<dbReference type="InterPro" id="IPR029044">
    <property type="entry name" value="Nucleotide-diphossugar_trans"/>
</dbReference>
<dbReference type="RefSeq" id="WP_311794567.1">
    <property type="nucleotide sequence ID" value="NZ_JALDYZ010000011.1"/>
</dbReference>
<proteinExistence type="predicted"/>
<dbReference type="Pfam" id="PF00534">
    <property type="entry name" value="Glycos_transf_1"/>
    <property type="match status" value="1"/>
</dbReference>